<name>A0ACC2IKM9_9PLEO</name>
<comment type="caution">
    <text evidence="1">The sequence shown here is derived from an EMBL/GenBank/DDBJ whole genome shotgun (WGS) entry which is preliminary data.</text>
</comment>
<dbReference type="Proteomes" id="UP001153331">
    <property type="component" value="Unassembled WGS sequence"/>
</dbReference>
<sequence>MSKLTVSGDRPQRISKALIRQHLEDSGVEDSGESDTTGSELLHCDRTIPTWAPAGDLLSCKSWLDQLCDEERNRFDETSDNAGDRLVGSSNDVTCEESGMQERGDGEGAGCPAINTEILKRIREGCGPRDKVHEDLLAIFRGGSLRTEGVETYEDMKTVLLSWNERVSLELGEDEDARAMLEVAIEKRGKLLKNNNQGLQRSQYLEKSSKELLQALTALRPEIAGFQNQNSLDILTTMWANVRVAVPDLDEELRLLTMKALLDEVESKAHMKNAEKLSGLARSLSVARLQCDPAEVKRLESKMQAFERKLRDSVVKKVIDKIKTSRKELAQVKLKELQELTELQAAQKWAANASLREFQHIQNQTAACHQAEGKLQRVLQQQVPELDAHVQVVSNNANGLARMSASLLSRAKKAGFSLDDQDSPAVVEPAEADVTYISGAVADILDTQAEAVRMLDRMGVVESHLDALLDAAKSQYRAYDGVLQVLEEAEALSLSDAKETEFAEQFGPRRESILLMARNMQRTRHG</sequence>
<reference evidence="1" key="1">
    <citation type="submission" date="2022-11" db="EMBL/GenBank/DDBJ databases">
        <title>Genome Sequence of Boeremia exigua.</title>
        <authorList>
            <person name="Buettner E."/>
        </authorList>
    </citation>
    <scope>NUCLEOTIDE SEQUENCE</scope>
    <source>
        <strain evidence="1">CU02</strain>
    </source>
</reference>
<proteinExistence type="predicted"/>
<evidence type="ECO:0000313" key="2">
    <source>
        <dbReference type="Proteomes" id="UP001153331"/>
    </source>
</evidence>
<protein>
    <submittedName>
        <fullName evidence="1">Uncharacterized protein</fullName>
    </submittedName>
</protein>
<accession>A0ACC2IKM9</accession>
<evidence type="ECO:0000313" key="1">
    <source>
        <dbReference type="EMBL" id="KAJ8115746.1"/>
    </source>
</evidence>
<dbReference type="EMBL" id="JAPHNI010000124">
    <property type="protein sequence ID" value="KAJ8115746.1"/>
    <property type="molecule type" value="Genomic_DNA"/>
</dbReference>
<organism evidence="1 2">
    <name type="scientific">Boeremia exigua</name>
    <dbReference type="NCBI Taxonomy" id="749465"/>
    <lineage>
        <taxon>Eukaryota</taxon>
        <taxon>Fungi</taxon>
        <taxon>Dikarya</taxon>
        <taxon>Ascomycota</taxon>
        <taxon>Pezizomycotina</taxon>
        <taxon>Dothideomycetes</taxon>
        <taxon>Pleosporomycetidae</taxon>
        <taxon>Pleosporales</taxon>
        <taxon>Pleosporineae</taxon>
        <taxon>Didymellaceae</taxon>
        <taxon>Boeremia</taxon>
    </lineage>
</organism>
<gene>
    <name evidence="1" type="ORF">OPT61_g2687</name>
</gene>
<keyword evidence="2" id="KW-1185">Reference proteome</keyword>